<evidence type="ECO:0000256" key="2">
    <source>
        <dbReference type="ARBA" id="ARBA00022801"/>
    </source>
</evidence>
<proteinExistence type="inferred from homology"/>
<evidence type="ECO:0000256" key="3">
    <source>
        <dbReference type="RuleBase" id="RU003476"/>
    </source>
</evidence>
<dbReference type="Gene3D" id="3.90.79.10">
    <property type="entry name" value="Nucleoside Triphosphate Pyrophosphohydrolase"/>
    <property type="match status" value="1"/>
</dbReference>
<dbReference type="PRINTS" id="PR00502">
    <property type="entry name" value="NUDIXFAMILY"/>
</dbReference>
<accession>A0ABW1V2W1</accession>
<dbReference type="Proteomes" id="UP001596233">
    <property type="component" value="Unassembled WGS sequence"/>
</dbReference>
<keyword evidence="6" id="KW-1185">Reference proteome</keyword>
<keyword evidence="2 3" id="KW-0378">Hydrolase</keyword>
<dbReference type="PROSITE" id="PS00893">
    <property type="entry name" value="NUDIX_BOX"/>
    <property type="match status" value="1"/>
</dbReference>
<sequence>MLSSVTGDAFGREADSRDNLLYAGSLIKNVCESSEILKTSKYNKYLLSTRKDVFIITTRSCVALFENDSILMIRQFYRGNEIWTLPGGRIEENETSEQAAVREVLEETGLQIEIRKLLLETYNERINGMYYCYLGSIIGGKLQLGIDPEIINQPQELKEVRWTPIKELDDHKEIQRIIEIIKE</sequence>
<feature type="domain" description="Nudix hydrolase" evidence="4">
    <location>
        <begin position="48"/>
        <end position="183"/>
    </location>
</feature>
<dbReference type="PANTHER" id="PTHR43046:SF2">
    <property type="entry name" value="8-OXO-DGTP DIPHOSPHATASE-RELATED"/>
    <property type="match status" value="1"/>
</dbReference>
<comment type="caution">
    <text evidence="5">The sequence shown here is derived from an EMBL/GenBank/DDBJ whole genome shotgun (WGS) entry which is preliminary data.</text>
</comment>
<name>A0ABW1V2W1_9BACL</name>
<dbReference type="SUPFAM" id="SSF55811">
    <property type="entry name" value="Nudix"/>
    <property type="match status" value="1"/>
</dbReference>
<gene>
    <name evidence="5" type="ORF">ACFP56_05080</name>
</gene>
<organism evidence="5 6">
    <name type="scientific">Paenibacillus septentrionalis</name>
    <dbReference type="NCBI Taxonomy" id="429342"/>
    <lineage>
        <taxon>Bacteria</taxon>
        <taxon>Bacillati</taxon>
        <taxon>Bacillota</taxon>
        <taxon>Bacilli</taxon>
        <taxon>Bacillales</taxon>
        <taxon>Paenibacillaceae</taxon>
        <taxon>Paenibacillus</taxon>
    </lineage>
</organism>
<dbReference type="InterPro" id="IPR000086">
    <property type="entry name" value="NUDIX_hydrolase_dom"/>
</dbReference>
<dbReference type="GO" id="GO:0016787">
    <property type="term" value="F:hydrolase activity"/>
    <property type="evidence" value="ECO:0007669"/>
    <property type="project" value="UniProtKB-KW"/>
</dbReference>
<protein>
    <submittedName>
        <fullName evidence="5">NUDIX hydrolase</fullName>
    </submittedName>
</protein>
<dbReference type="CDD" id="cd02883">
    <property type="entry name" value="NUDIX_Hydrolase"/>
    <property type="match status" value="1"/>
</dbReference>
<evidence type="ECO:0000313" key="6">
    <source>
        <dbReference type="Proteomes" id="UP001596233"/>
    </source>
</evidence>
<dbReference type="RefSeq" id="WP_379231875.1">
    <property type="nucleotide sequence ID" value="NZ_JBHSTE010000002.1"/>
</dbReference>
<reference evidence="6" key="1">
    <citation type="journal article" date="2019" name="Int. J. Syst. Evol. Microbiol.">
        <title>The Global Catalogue of Microorganisms (GCM) 10K type strain sequencing project: providing services to taxonomists for standard genome sequencing and annotation.</title>
        <authorList>
            <consortium name="The Broad Institute Genomics Platform"/>
            <consortium name="The Broad Institute Genome Sequencing Center for Infectious Disease"/>
            <person name="Wu L."/>
            <person name="Ma J."/>
        </authorList>
    </citation>
    <scope>NUCLEOTIDE SEQUENCE [LARGE SCALE GENOMIC DNA]</scope>
    <source>
        <strain evidence="6">PCU 280</strain>
    </source>
</reference>
<evidence type="ECO:0000256" key="1">
    <source>
        <dbReference type="ARBA" id="ARBA00001946"/>
    </source>
</evidence>
<evidence type="ECO:0000259" key="4">
    <source>
        <dbReference type="PROSITE" id="PS51462"/>
    </source>
</evidence>
<dbReference type="Pfam" id="PF00293">
    <property type="entry name" value="NUDIX"/>
    <property type="match status" value="1"/>
</dbReference>
<dbReference type="EMBL" id="JBHSTE010000002">
    <property type="protein sequence ID" value="MFC6331988.1"/>
    <property type="molecule type" value="Genomic_DNA"/>
</dbReference>
<evidence type="ECO:0000313" key="5">
    <source>
        <dbReference type="EMBL" id="MFC6331988.1"/>
    </source>
</evidence>
<comment type="cofactor">
    <cofactor evidence="1">
        <name>Mg(2+)</name>
        <dbReference type="ChEBI" id="CHEBI:18420"/>
    </cofactor>
</comment>
<dbReference type="InterPro" id="IPR015797">
    <property type="entry name" value="NUDIX_hydrolase-like_dom_sf"/>
</dbReference>
<dbReference type="InterPro" id="IPR020084">
    <property type="entry name" value="NUDIX_hydrolase_CS"/>
</dbReference>
<comment type="similarity">
    <text evidence="3">Belongs to the Nudix hydrolase family.</text>
</comment>
<dbReference type="PROSITE" id="PS51462">
    <property type="entry name" value="NUDIX"/>
    <property type="match status" value="1"/>
</dbReference>
<dbReference type="PANTHER" id="PTHR43046">
    <property type="entry name" value="GDP-MANNOSE MANNOSYL HYDROLASE"/>
    <property type="match status" value="1"/>
</dbReference>
<dbReference type="InterPro" id="IPR020476">
    <property type="entry name" value="Nudix_hydrolase"/>
</dbReference>